<proteinExistence type="predicted"/>
<evidence type="ECO:0000256" key="1">
    <source>
        <dbReference type="SAM" id="MobiDB-lite"/>
    </source>
</evidence>
<feature type="compositionally biased region" description="Basic and acidic residues" evidence="1">
    <location>
        <begin position="26"/>
        <end position="36"/>
    </location>
</feature>
<feature type="compositionally biased region" description="Polar residues" evidence="1">
    <location>
        <begin position="38"/>
        <end position="47"/>
    </location>
</feature>
<dbReference type="EMBL" id="MDBO01000036">
    <property type="protein sequence ID" value="PMP14000.1"/>
    <property type="molecule type" value="Genomic_DNA"/>
</dbReference>
<dbReference type="RefSeq" id="WP_102477389.1">
    <property type="nucleotide sequence ID" value="NZ_MDBO01000036.1"/>
</dbReference>
<evidence type="ECO:0000313" key="2">
    <source>
        <dbReference type="EMBL" id="PMP14000.1"/>
    </source>
</evidence>
<dbReference type="AlphaFoldDB" id="A0AAP8MZC5"/>
<reference evidence="3" key="1">
    <citation type="submission" date="2016-07" db="EMBL/GenBank/DDBJ databases">
        <title>Nontailed viruses are major unrecognized killers of bacteria in the ocean.</title>
        <authorList>
            <person name="Kauffman K."/>
            <person name="Hussain F."/>
            <person name="Yang J."/>
            <person name="Arevalo P."/>
            <person name="Brown J."/>
            <person name="Cutler M."/>
            <person name="Kelly L."/>
            <person name="Polz M.F."/>
        </authorList>
    </citation>
    <scope>NUCLEOTIDE SEQUENCE [LARGE SCALE GENOMIC DNA]</scope>
    <source>
        <strain evidence="3">10N.222.49.A5</strain>
    </source>
</reference>
<accession>A0AAP8MZC5</accession>
<evidence type="ECO:0000313" key="3">
    <source>
        <dbReference type="Proteomes" id="UP000235611"/>
    </source>
</evidence>
<protein>
    <submittedName>
        <fullName evidence="2">Uncharacterized protein</fullName>
    </submittedName>
</protein>
<organism evidence="2 3">
    <name type="scientific">Vibrio breoganii</name>
    <dbReference type="NCBI Taxonomy" id="553239"/>
    <lineage>
        <taxon>Bacteria</taxon>
        <taxon>Pseudomonadati</taxon>
        <taxon>Pseudomonadota</taxon>
        <taxon>Gammaproteobacteria</taxon>
        <taxon>Vibrionales</taxon>
        <taxon>Vibrionaceae</taxon>
        <taxon>Vibrio</taxon>
    </lineage>
</organism>
<sequence length="63" mass="6915">MDMMKIGKYEYGCEGGTPLNPNKTAVRKDKDGKIERQTAPSGVSCETPQDAKKIFDELYASAT</sequence>
<dbReference type="Proteomes" id="UP000235611">
    <property type="component" value="Unassembled WGS sequence"/>
</dbReference>
<gene>
    <name evidence="2" type="ORF">BCS93_04210</name>
</gene>
<comment type="caution">
    <text evidence="2">The sequence shown here is derived from an EMBL/GenBank/DDBJ whole genome shotgun (WGS) entry which is preliminary data.</text>
</comment>
<name>A0AAP8MZC5_9VIBR</name>
<feature type="region of interest" description="Disordered" evidence="1">
    <location>
        <begin position="17"/>
        <end position="47"/>
    </location>
</feature>